<evidence type="ECO:0000313" key="3">
    <source>
        <dbReference type="Proteomes" id="UP000268469"/>
    </source>
</evidence>
<sequence>MRRLYFLIAVALLYFILYLTGNRLAILGFEFSLRILARIGGVFILVFLFMFFVNYLVTPKVINRYLARSAGIKRWLFAILGGIISTGPLYLWLPMLKGIKEQGVSDGFIAAFLYNRAIKPALLPLLILYFGLKYTILLTGTMIFFSIMIGLIMENVKFTKSKT</sequence>
<keyword evidence="1" id="KW-0812">Transmembrane</keyword>
<dbReference type="AlphaFoldDB" id="A0A660SJQ7"/>
<dbReference type="EMBL" id="QNBE01000020">
    <property type="protein sequence ID" value="RKX71004.1"/>
    <property type="molecule type" value="Genomic_DNA"/>
</dbReference>
<reference evidence="2 3" key="1">
    <citation type="submission" date="2018-06" db="EMBL/GenBank/DDBJ databases">
        <title>Extensive metabolic versatility and redundancy in microbially diverse, dynamic hydrothermal sediments.</title>
        <authorList>
            <person name="Dombrowski N."/>
            <person name="Teske A."/>
            <person name="Baker B.J."/>
        </authorList>
    </citation>
    <scope>NUCLEOTIDE SEQUENCE [LARGE SCALE GENOMIC DNA]</scope>
    <source>
        <strain evidence="2">B36_G15</strain>
    </source>
</reference>
<comment type="caution">
    <text evidence="2">The sequence shown here is derived from an EMBL/GenBank/DDBJ whole genome shotgun (WGS) entry which is preliminary data.</text>
</comment>
<organism evidence="2 3">
    <name type="scientific">candidate division WOR-3 bacterium</name>
    <dbReference type="NCBI Taxonomy" id="2052148"/>
    <lineage>
        <taxon>Bacteria</taxon>
        <taxon>Bacteria division WOR-3</taxon>
    </lineage>
</organism>
<keyword evidence="1" id="KW-0472">Membrane</keyword>
<evidence type="ECO:0000256" key="1">
    <source>
        <dbReference type="SAM" id="Phobius"/>
    </source>
</evidence>
<evidence type="ECO:0008006" key="4">
    <source>
        <dbReference type="Google" id="ProtNLM"/>
    </source>
</evidence>
<accession>A0A660SJQ7</accession>
<protein>
    <recommendedName>
        <fullName evidence="4">Permease</fullName>
    </recommendedName>
</protein>
<name>A0A660SJQ7_UNCW3</name>
<feature type="transmembrane region" description="Helical" evidence="1">
    <location>
        <begin position="75"/>
        <end position="93"/>
    </location>
</feature>
<feature type="transmembrane region" description="Helical" evidence="1">
    <location>
        <begin position="126"/>
        <end position="153"/>
    </location>
</feature>
<feature type="transmembrane region" description="Helical" evidence="1">
    <location>
        <begin position="35"/>
        <end position="55"/>
    </location>
</feature>
<gene>
    <name evidence="2" type="ORF">DRP53_02980</name>
</gene>
<keyword evidence="1" id="KW-1133">Transmembrane helix</keyword>
<dbReference type="Proteomes" id="UP000268469">
    <property type="component" value="Unassembled WGS sequence"/>
</dbReference>
<evidence type="ECO:0000313" key="2">
    <source>
        <dbReference type="EMBL" id="RKX71004.1"/>
    </source>
</evidence>
<proteinExistence type="predicted"/>